<reference evidence="1 2" key="1">
    <citation type="submission" date="2016-03" db="EMBL/GenBank/DDBJ databases">
        <title>How can Kluyveromyces marxianus grow so fast - potential evolutionary course in Saccharomyces Complex revealed by comparative genomics.</title>
        <authorList>
            <person name="Mo W."/>
            <person name="Lu W."/>
            <person name="Yang X."/>
            <person name="Qi J."/>
            <person name="Lv H."/>
        </authorList>
    </citation>
    <scope>NUCLEOTIDE SEQUENCE [LARGE SCALE GENOMIC DNA]</scope>
    <source>
        <strain evidence="1 2">FIM1</strain>
    </source>
</reference>
<dbReference type="EMBL" id="CP015060">
    <property type="protein sequence ID" value="QGN17883.1"/>
    <property type="molecule type" value="Genomic_DNA"/>
</dbReference>
<accession>A0ABX6F047</accession>
<keyword evidence="2" id="KW-1185">Reference proteome</keyword>
<organism evidence="1 2">
    <name type="scientific">Kluyveromyces marxianus</name>
    <name type="common">Yeast</name>
    <name type="synonym">Candida kefyr</name>
    <dbReference type="NCBI Taxonomy" id="4911"/>
    <lineage>
        <taxon>Eukaryota</taxon>
        <taxon>Fungi</taxon>
        <taxon>Dikarya</taxon>
        <taxon>Ascomycota</taxon>
        <taxon>Saccharomycotina</taxon>
        <taxon>Saccharomycetes</taxon>
        <taxon>Saccharomycetales</taxon>
        <taxon>Saccharomycetaceae</taxon>
        <taxon>Kluyveromyces</taxon>
    </lineage>
</organism>
<evidence type="ECO:0000313" key="1">
    <source>
        <dbReference type="EMBL" id="QGN17883.1"/>
    </source>
</evidence>
<proteinExistence type="predicted"/>
<gene>
    <name evidence="1" type="ORF">FIM1_5092</name>
</gene>
<sequence>MPQSSYTESGGRSRASSIFQEFRSEMESLFTKIDSIEDEIILQDPEWVSELHEDNSSKKWKTFKSVFKKTKSFDMNSGLSVDSQMIKSKDFVLDMNKPGGSPTFGEVQEPFESYVSELKPNKSIKEKYQLISGLSKKYHLSTPKFEDMGKGSLSLFWDHLRGKTH</sequence>
<protein>
    <submittedName>
        <fullName evidence="1">Uncharacterized protein</fullName>
    </submittedName>
</protein>
<name>A0ABX6F047_KLUMA</name>
<dbReference type="Proteomes" id="UP000422736">
    <property type="component" value="Chromosome 8"/>
</dbReference>
<evidence type="ECO:0000313" key="2">
    <source>
        <dbReference type="Proteomes" id="UP000422736"/>
    </source>
</evidence>